<evidence type="ECO:0000256" key="7">
    <source>
        <dbReference type="ARBA" id="ARBA00022692"/>
    </source>
</evidence>
<evidence type="ECO:0000256" key="14">
    <source>
        <dbReference type="RuleBase" id="RU364088"/>
    </source>
</evidence>
<comment type="subcellular location">
    <subcellularLocation>
        <location evidence="2">Cell inner membrane</location>
        <topology evidence="2">Multi-pass membrane protein</topology>
    </subcellularLocation>
</comment>
<comment type="catalytic activity">
    <reaction evidence="1 14">
        <text>ATP + protein L-histidine = ADP + protein N-phospho-L-histidine.</text>
        <dbReference type="EC" id="2.7.13.3"/>
    </reaction>
</comment>
<dbReference type="CDD" id="cd00075">
    <property type="entry name" value="HATPase"/>
    <property type="match status" value="1"/>
</dbReference>
<dbReference type="Gene3D" id="1.10.287.130">
    <property type="match status" value="1"/>
</dbReference>
<dbReference type="InterPro" id="IPR050428">
    <property type="entry name" value="TCS_sensor_his_kinase"/>
</dbReference>
<sequence>MIERLVPRTMRGRLAILFAFSTSVILAVSGALLYETLSRSIAQSLRHEMEATLAAAVSRLATVDSLDELRAQRPASTLLLQGHEDVDLAVYDTSGGLLVGSPNFVASPNVLSVPLVNVPIPVQHRERPIRYLVAKAELGERRTAALRVVVQRNYRGAQAFLHICALSVVLGIVVGTVLAALLAYRIAVFALKPLSQLAARADEISGNRLAHPLPASDMADELRELTQAFNRMLTRLDESFTRLTQFSSDLAHDIRTPLTNLLAQAQVALSQPRSNEQYRAIIESSVEEFQRLSRMVDDMLFLARADARQRKAHFQLVDGEREALRVARYYESIAEDRGIEIRVEGHCTFEGDPLLVQRALGNLLSNAFNHAPAGSAVSIECRRLDECAVLSVSDTGHGIAETHLSRIFDRFYRLDPARQNSASGTGLGLAIVKSIMDEHGGECVVKSIPNVRTTFSLRFPRRERT</sequence>
<dbReference type="FunFam" id="3.30.565.10:FF:000006">
    <property type="entry name" value="Sensor histidine kinase WalK"/>
    <property type="match status" value="1"/>
</dbReference>
<evidence type="ECO:0000256" key="2">
    <source>
        <dbReference type="ARBA" id="ARBA00004429"/>
    </source>
</evidence>
<evidence type="ECO:0000259" key="16">
    <source>
        <dbReference type="PROSITE" id="PS50885"/>
    </source>
</evidence>
<dbReference type="InterPro" id="IPR036097">
    <property type="entry name" value="HisK_dim/P_sf"/>
</dbReference>
<keyword evidence="8 14" id="KW-0547">Nucleotide-binding</keyword>
<evidence type="ECO:0000256" key="13">
    <source>
        <dbReference type="ARBA" id="ARBA00023136"/>
    </source>
</evidence>
<feature type="domain" description="HAMP" evidence="16">
    <location>
        <begin position="191"/>
        <end position="241"/>
    </location>
</feature>
<dbReference type="GO" id="GO:0005886">
    <property type="term" value="C:plasma membrane"/>
    <property type="evidence" value="ECO:0007669"/>
    <property type="project" value="UniProtKB-SubCell"/>
</dbReference>
<dbReference type="PRINTS" id="PR00344">
    <property type="entry name" value="BCTRLSENSOR"/>
</dbReference>
<name>A0A1X7H0W3_TRICW</name>
<dbReference type="Pfam" id="PF00512">
    <property type="entry name" value="HisKA"/>
    <property type="match status" value="1"/>
</dbReference>
<dbReference type="PANTHER" id="PTHR45436:SF15">
    <property type="entry name" value="SENSOR HISTIDINE KINASE CUSS"/>
    <property type="match status" value="1"/>
</dbReference>
<keyword evidence="6 14" id="KW-0808">Transferase</keyword>
<feature type="domain" description="Histidine kinase" evidence="15">
    <location>
        <begin position="249"/>
        <end position="463"/>
    </location>
</feature>
<evidence type="ECO:0000256" key="5">
    <source>
        <dbReference type="ARBA" id="ARBA00022553"/>
    </source>
</evidence>
<keyword evidence="12 14" id="KW-0902">Two-component regulatory system</keyword>
<evidence type="ECO:0000313" key="18">
    <source>
        <dbReference type="Proteomes" id="UP000192911"/>
    </source>
</evidence>
<proteinExistence type="predicted"/>
<keyword evidence="5" id="KW-0597">Phosphoprotein</keyword>
<evidence type="ECO:0000256" key="11">
    <source>
        <dbReference type="ARBA" id="ARBA00022989"/>
    </source>
</evidence>
<dbReference type="RefSeq" id="WP_085230249.1">
    <property type="nucleotide sequence ID" value="NZ_BSQD01000017.1"/>
</dbReference>
<feature type="transmembrane region" description="Helical" evidence="14">
    <location>
        <begin position="159"/>
        <end position="184"/>
    </location>
</feature>
<reference evidence="18" key="1">
    <citation type="submission" date="2017-04" db="EMBL/GenBank/DDBJ databases">
        <authorList>
            <person name="Varghese N."/>
            <person name="Submissions S."/>
        </authorList>
    </citation>
    <scope>NUCLEOTIDE SEQUENCE [LARGE SCALE GENOMIC DNA]</scope>
    <source>
        <strain evidence="18">Ballard 720</strain>
    </source>
</reference>
<dbReference type="InterPro" id="IPR003594">
    <property type="entry name" value="HATPase_dom"/>
</dbReference>
<evidence type="ECO:0000256" key="8">
    <source>
        <dbReference type="ARBA" id="ARBA00022741"/>
    </source>
</evidence>
<dbReference type="Gene3D" id="6.10.340.10">
    <property type="match status" value="1"/>
</dbReference>
<dbReference type="InterPro" id="IPR004358">
    <property type="entry name" value="Sig_transdc_His_kin-like_C"/>
</dbReference>
<dbReference type="SMART" id="SM00388">
    <property type="entry name" value="HisKA"/>
    <property type="match status" value="1"/>
</dbReference>
<keyword evidence="3 14" id="KW-1003">Cell membrane</keyword>
<keyword evidence="13 14" id="KW-0472">Membrane</keyword>
<dbReference type="Gene3D" id="3.30.565.10">
    <property type="entry name" value="Histidine kinase-like ATPase, C-terminal domain"/>
    <property type="match status" value="1"/>
</dbReference>
<keyword evidence="9 14" id="KW-0418">Kinase</keyword>
<dbReference type="SUPFAM" id="SSF55874">
    <property type="entry name" value="ATPase domain of HSP90 chaperone/DNA topoisomerase II/histidine kinase"/>
    <property type="match status" value="1"/>
</dbReference>
<dbReference type="InterPro" id="IPR006290">
    <property type="entry name" value="CztS_silS_copS"/>
</dbReference>
<evidence type="ECO:0000256" key="9">
    <source>
        <dbReference type="ARBA" id="ARBA00022777"/>
    </source>
</evidence>
<dbReference type="Pfam" id="PF00672">
    <property type="entry name" value="HAMP"/>
    <property type="match status" value="1"/>
</dbReference>
<dbReference type="GO" id="GO:0005524">
    <property type="term" value="F:ATP binding"/>
    <property type="evidence" value="ECO:0007669"/>
    <property type="project" value="UniProtKB-KW"/>
</dbReference>
<dbReference type="EMBL" id="FXAH01000019">
    <property type="protein sequence ID" value="SMF76986.1"/>
    <property type="molecule type" value="Genomic_DNA"/>
</dbReference>
<evidence type="ECO:0000256" key="6">
    <source>
        <dbReference type="ARBA" id="ARBA00022679"/>
    </source>
</evidence>
<keyword evidence="7 14" id="KW-0812">Transmembrane</keyword>
<comment type="function">
    <text evidence="14">Member of a two-component regulatory system.</text>
</comment>
<dbReference type="CDD" id="cd06225">
    <property type="entry name" value="HAMP"/>
    <property type="match status" value="1"/>
</dbReference>
<dbReference type="PANTHER" id="PTHR45436">
    <property type="entry name" value="SENSOR HISTIDINE KINASE YKOH"/>
    <property type="match status" value="1"/>
</dbReference>
<evidence type="ECO:0000256" key="12">
    <source>
        <dbReference type="ARBA" id="ARBA00023012"/>
    </source>
</evidence>
<keyword evidence="18" id="KW-1185">Reference proteome</keyword>
<evidence type="ECO:0000256" key="4">
    <source>
        <dbReference type="ARBA" id="ARBA00022519"/>
    </source>
</evidence>
<evidence type="ECO:0000256" key="1">
    <source>
        <dbReference type="ARBA" id="ARBA00000085"/>
    </source>
</evidence>
<accession>A0A1X7H0W3</accession>
<dbReference type="SUPFAM" id="SSF47384">
    <property type="entry name" value="Homodimeric domain of signal transducing histidine kinase"/>
    <property type="match status" value="1"/>
</dbReference>
<gene>
    <name evidence="17" type="ORF">SAMN06295900_11994</name>
</gene>
<dbReference type="NCBIfam" id="TIGR01386">
    <property type="entry name" value="cztS_silS_copS"/>
    <property type="match status" value="1"/>
</dbReference>
<dbReference type="GeneID" id="95551069"/>
<dbReference type="FunFam" id="1.10.287.130:FF:000001">
    <property type="entry name" value="Two-component sensor histidine kinase"/>
    <property type="match status" value="1"/>
</dbReference>
<dbReference type="Pfam" id="PF02518">
    <property type="entry name" value="HATPase_c"/>
    <property type="match status" value="1"/>
</dbReference>
<dbReference type="InterPro" id="IPR003660">
    <property type="entry name" value="HAMP_dom"/>
</dbReference>
<keyword evidence="4 14" id="KW-0997">Cell inner membrane</keyword>
<protein>
    <recommendedName>
        <fullName evidence="14">Sensor protein</fullName>
        <ecNumber evidence="14">2.7.13.3</ecNumber>
    </recommendedName>
</protein>
<dbReference type="CDD" id="cd00082">
    <property type="entry name" value="HisKA"/>
    <property type="match status" value="1"/>
</dbReference>
<keyword evidence="11 14" id="KW-1133">Transmembrane helix</keyword>
<dbReference type="Proteomes" id="UP000192911">
    <property type="component" value="Unassembled WGS sequence"/>
</dbReference>
<dbReference type="GO" id="GO:0000155">
    <property type="term" value="F:phosphorelay sensor kinase activity"/>
    <property type="evidence" value="ECO:0007669"/>
    <property type="project" value="InterPro"/>
</dbReference>
<evidence type="ECO:0000256" key="10">
    <source>
        <dbReference type="ARBA" id="ARBA00022840"/>
    </source>
</evidence>
<dbReference type="PROSITE" id="PS50885">
    <property type="entry name" value="HAMP"/>
    <property type="match status" value="1"/>
</dbReference>
<dbReference type="InterPro" id="IPR036890">
    <property type="entry name" value="HATPase_C_sf"/>
</dbReference>
<evidence type="ECO:0000256" key="3">
    <source>
        <dbReference type="ARBA" id="ARBA00022475"/>
    </source>
</evidence>
<dbReference type="AlphaFoldDB" id="A0A1X7H0W3"/>
<dbReference type="OrthoDB" id="9786919at2"/>
<dbReference type="SMART" id="SM00387">
    <property type="entry name" value="HATPase_c"/>
    <property type="match status" value="1"/>
</dbReference>
<dbReference type="InterPro" id="IPR005467">
    <property type="entry name" value="His_kinase_dom"/>
</dbReference>
<dbReference type="EC" id="2.7.13.3" evidence="14"/>
<evidence type="ECO:0000313" key="17">
    <source>
        <dbReference type="EMBL" id="SMF76986.1"/>
    </source>
</evidence>
<dbReference type="STRING" id="28094.SAMN06295900_11994"/>
<evidence type="ECO:0000259" key="15">
    <source>
        <dbReference type="PROSITE" id="PS50109"/>
    </source>
</evidence>
<dbReference type="SMART" id="SM00304">
    <property type="entry name" value="HAMP"/>
    <property type="match status" value="1"/>
</dbReference>
<keyword evidence="10 14" id="KW-0067">ATP-binding</keyword>
<dbReference type="InterPro" id="IPR003661">
    <property type="entry name" value="HisK_dim/P_dom"/>
</dbReference>
<organism evidence="17 18">
    <name type="scientific">Trinickia caryophylli</name>
    <name type="common">Paraburkholderia caryophylli</name>
    <dbReference type="NCBI Taxonomy" id="28094"/>
    <lineage>
        <taxon>Bacteria</taxon>
        <taxon>Pseudomonadati</taxon>
        <taxon>Pseudomonadota</taxon>
        <taxon>Betaproteobacteria</taxon>
        <taxon>Burkholderiales</taxon>
        <taxon>Burkholderiaceae</taxon>
        <taxon>Trinickia</taxon>
    </lineage>
</organism>
<dbReference type="PROSITE" id="PS50109">
    <property type="entry name" value="HIS_KIN"/>
    <property type="match status" value="1"/>
</dbReference>
<dbReference type="SUPFAM" id="SSF158472">
    <property type="entry name" value="HAMP domain-like"/>
    <property type="match status" value="1"/>
</dbReference>